<evidence type="ECO:0000313" key="2">
    <source>
        <dbReference type="EMBL" id="WVZ53045.1"/>
    </source>
</evidence>
<proteinExistence type="predicted"/>
<dbReference type="SUPFAM" id="SSF56672">
    <property type="entry name" value="DNA/RNA polymerases"/>
    <property type="match status" value="1"/>
</dbReference>
<dbReference type="InterPro" id="IPR043502">
    <property type="entry name" value="DNA/RNA_pol_sf"/>
</dbReference>
<dbReference type="PANTHER" id="PTHR11439">
    <property type="entry name" value="GAG-POL-RELATED RETROTRANSPOSON"/>
    <property type="match status" value="1"/>
</dbReference>
<gene>
    <name evidence="2" type="ORF">U9M48_004036</name>
</gene>
<evidence type="ECO:0000313" key="3">
    <source>
        <dbReference type="Proteomes" id="UP001341281"/>
    </source>
</evidence>
<sequence>MEMFTFSPVAMLKSIQILLAIFAYHDYEVWQMDVKTVFVNGNLSEDVYMTQPEGFVDPQNAGKVCKLLKSIYGLKQVSRSWNLCFDEVIKGFGFIKNVEEPCVYKKVSGSTLVFLVLYVDDILLIGNDIPMLEAVKDSLRKSFSMKDLGEGAYIWGIKIYRDSTYIDKVLKRFNMPDSKKGFLPMSPSMILRKTRCPSTTDEKNRMSEIPYASAIRSIMYAMICTRLDVSFALSVTSRYQSCPGEGHWITVKNILKYLRRTKYAFLVFGGEEELVIKGYTDAGFQTDKDDSRSPDLYSASMVERLVGRVPSKIL</sequence>
<protein>
    <recommendedName>
        <fullName evidence="1">Reverse transcriptase Ty1/copia-type domain-containing protein</fullName>
    </recommendedName>
</protein>
<reference evidence="2 3" key="1">
    <citation type="submission" date="2024-02" db="EMBL/GenBank/DDBJ databases">
        <title>High-quality chromosome-scale genome assembly of Pensacola bahiagrass (Paspalum notatum Flugge var. saurae).</title>
        <authorList>
            <person name="Vega J.M."/>
            <person name="Podio M."/>
            <person name="Orjuela J."/>
            <person name="Siena L.A."/>
            <person name="Pessino S.C."/>
            <person name="Combes M.C."/>
            <person name="Mariac C."/>
            <person name="Albertini E."/>
            <person name="Pupilli F."/>
            <person name="Ortiz J.P.A."/>
            <person name="Leblanc O."/>
        </authorList>
    </citation>
    <scope>NUCLEOTIDE SEQUENCE [LARGE SCALE GENOMIC DNA]</scope>
    <source>
        <strain evidence="2">R1</strain>
        <tissue evidence="2">Leaf</tissue>
    </source>
</reference>
<dbReference type="AlphaFoldDB" id="A0AAQ3PM38"/>
<organism evidence="2 3">
    <name type="scientific">Paspalum notatum var. saurae</name>
    <dbReference type="NCBI Taxonomy" id="547442"/>
    <lineage>
        <taxon>Eukaryota</taxon>
        <taxon>Viridiplantae</taxon>
        <taxon>Streptophyta</taxon>
        <taxon>Embryophyta</taxon>
        <taxon>Tracheophyta</taxon>
        <taxon>Spermatophyta</taxon>
        <taxon>Magnoliopsida</taxon>
        <taxon>Liliopsida</taxon>
        <taxon>Poales</taxon>
        <taxon>Poaceae</taxon>
        <taxon>PACMAD clade</taxon>
        <taxon>Panicoideae</taxon>
        <taxon>Andropogonodae</taxon>
        <taxon>Paspaleae</taxon>
        <taxon>Paspalinae</taxon>
        <taxon>Paspalum</taxon>
    </lineage>
</organism>
<dbReference type="PANTHER" id="PTHR11439:SF496">
    <property type="entry name" value="RNA-DIRECTED DNA POLYMERASE"/>
    <property type="match status" value="1"/>
</dbReference>
<feature type="domain" description="Reverse transcriptase Ty1/copia-type" evidence="1">
    <location>
        <begin position="5"/>
        <end position="185"/>
    </location>
</feature>
<name>A0AAQ3PM38_PASNO</name>
<dbReference type="InterPro" id="IPR013103">
    <property type="entry name" value="RVT_2"/>
</dbReference>
<dbReference type="EMBL" id="CP144745">
    <property type="protein sequence ID" value="WVZ53045.1"/>
    <property type="molecule type" value="Genomic_DNA"/>
</dbReference>
<dbReference type="Proteomes" id="UP001341281">
    <property type="component" value="Chromosome 01"/>
</dbReference>
<accession>A0AAQ3PM38</accession>
<keyword evidence="3" id="KW-1185">Reference proteome</keyword>
<dbReference type="Pfam" id="PF07727">
    <property type="entry name" value="RVT_2"/>
    <property type="match status" value="1"/>
</dbReference>
<evidence type="ECO:0000259" key="1">
    <source>
        <dbReference type="Pfam" id="PF07727"/>
    </source>
</evidence>